<evidence type="ECO:0000313" key="3">
    <source>
        <dbReference type="Proteomes" id="UP000015106"/>
    </source>
</evidence>
<keyword evidence="3" id="KW-1185">Reference proteome</keyword>
<accession>A0A8R7Q6F3</accession>
<dbReference type="AlphaFoldDB" id="A0A8R7Q6F3"/>
<dbReference type="Proteomes" id="UP000015106">
    <property type="component" value="Chromosome 4"/>
</dbReference>
<dbReference type="EnsemblPlants" id="TuG1812G0400002003.01.T01">
    <property type="protein sequence ID" value="TuG1812G0400002003.01.T01.cds311739"/>
    <property type="gene ID" value="TuG1812G0400002003.01"/>
</dbReference>
<feature type="region of interest" description="Disordered" evidence="1">
    <location>
        <begin position="1"/>
        <end position="26"/>
    </location>
</feature>
<protein>
    <submittedName>
        <fullName evidence="2">Uncharacterized protein</fullName>
    </submittedName>
</protein>
<evidence type="ECO:0000313" key="2">
    <source>
        <dbReference type="EnsemblPlants" id="TuG1812G0400002003.01.T01.cds311739"/>
    </source>
</evidence>
<evidence type="ECO:0000256" key="1">
    <source>
        <dbReference type="SAM" id="MobiDB-lite"/>
    </source>
</evidence>
<name>A0A8R7Q6F3_TRIUA</name>
<sequence length="103" mass="10474">SIHPSRCGLSPSLSSRSGAAPTAPSTRCGPISCDLTAAAADLTAGSRAISRRRRTESPPRYGITAADVRGHVAATTDLPALLAALLVSCLLGHVCRHGHPSPP</sequence>
<reference evidence="2" key="2">
    <citation type="submission" date="2018-03" db="EMBL/GenBank/DDBJ databases">
        <title>The Triticum urartu genome reveals the dynamic nature of wheat genome evolution.</title>
        <authorList>
            <person name="Ling H."/>
            <person name="Ma B."/>
            <person name="Shi X."/>
            <person name="Liu H."/>
            <person name="Dong L."/>
            <person name="Sun H."/>
            <person name="Cao Y."/>
            <person name="Gao Q."/>
            <person name="Zheng S."/>
            <person name="Li Y."/>
            <person name="Yu Y."/>
            <person name="Du H."/>
            <person name="Qi M."/>
            <person name="Li Y."/>
            <person name="Yu H."/>
            <person name="Cui Y."/>
            <person name="Wang N."/>
            <person name="Chen C."/>
            <person name="Wu H."/>
            <person name="Zhao Y."/>
            <person name="Zhang J."/>
            <person name="Li Y."/>
            <person name="Zhou W."/>
            <person name="Zhang B."/>
            <person name="Hu W."/>
            <person name="Eijk M."/>
            <person name="Tang J."/>
            <person name="Witsenboer H."/>
            <person name="Zhao S."/>
            <person name="Li Z."/>
            <person name="Zhang A."/>
            <person name="Wang D."/>
            <person name="Liang C."/>
        </authorList>
    </citation>
    <scope>NUCLEOTIDE SEQUENCE [LARGE SCALE GENOMIC DNA]</scope>
    <source>
        <strain evidence="2">cv. G1812</strain>
    </source>
</reference>
<reference evidence="2" key="3">
    <citation type="submission" date="2022-06" db="UniProtKB">
        <authorList>
            <consortium name="EnsemblPlants"/>
        </authorList>
    </citation>
    <scope>IDENTIFICATION</scope>
</reference>
<dbReference type="Gramene" id="TuG1812G0400002003.01.T01">
    <property type="protein sequence ID" value="TuG1812G0400002003.01.T01.cds311739"/>
    <property type="gene ID" value="TuG1812G0400002003.01"/>
</dbReference>
<reference evidence="3" key="1">
    <citation type="journal article" date="2013" name="Nature">
        <title>Draft genome of the wheat A-genome progenitor Triticum urartu.</title>
        <authorList>
            <person name="Ling H.Q."/>
            <person name="Zhao S."/>
            <person name="Liu D."/>
            <person name="Wang J."/>
            <person name="Sun H."/>
            <person name="Zhang C."/>
            <person name="Fan H."/>
            <person name="Li D."/>
            <person name="Dong L."/>
            <person name="Tao Y."/>
            <person name="Gao C."/>
            <person name="Wu H."/>
            <person name="Li Y."/>
            <person name="Cui Y."/>
            <person name="Guo X."/>
            <person name="Zheng S."/>
            <person name="Wang B."/>
            <person name="Yu K."/>
            <person name="Liang Q."/>
            <person name="Yang W."/>
            <person name="Lou X."/>
            <person name="Chen J."/>
            <person name="Feng M."/>
            <person name="Jian J."/>
            <person name="Zhang X."/>
            <person name="Luo G."/>
            <person name="Jiang Y."/>
            <person name="Liu J."/>
            <person name="Wang Z."/>
            <person name="Sha Y."/>
            <person name="Zhang B."/>
            <person name="Wu H."/>
            <person name="Tang D."/>
            <person name="Shen Q."/>
            <person name="Xue P."/>
            <person name="Zou S."/>
            <person name="Wang X."/>
            <person name="Liu X."/>
            <person name="Wang F."/>
            <person name="Yang Y."/>
            <person name="An X."/>
            <person name="Dong Z."/>
            <person name="Zhang K."/>
            <person name="Zhang X."/>
            <person name="Luo M.C."/>
            <person name="Dvorak J."/>
            <person name="Tong Y."/>
            <person name="Wang J."/>
            <person name="Yang H."/>
            <person name="Li Z."/>
            <person name="Wang D."/>
            <person name="Zhang A."/>
            <person name="Wang J."/>
        </authorList>
    </citation>
    <scope>NUCLEOTIDE SEQUENCE</scope>
    <source>
        <strain evidence="3">cv. G1812</strain>
    </source>
</reference>
<proteinExistence type="predicted"/>
<organism evidence="2 3">
    <name type="scientific">Triticum urartu</name>
    <name type="common">Red wild einkorn</name>
    <name type="synonym">Crithodium urartu</name>
    <dbReference type="NCBI Taxonomy" id="4572"/>
    <lineage>
        <taxon>Eukaryota</taxon>
        <taxon>Viridiplantae</taxon>
        <taxon>Streptophyta</taxon>
        <taxon>Embryophyta</taxon>
        <taxon>Tracheophyta</taxon>
        <taxon>Spermatophyta</taxon>
        <taxon>Magnoliopsida</taxon>
        <taxon>Liliopsida</taxon>
        <taxon>Poales</taxon>
        <taxon>Poaceae</taxon>
        <taxon>BOP clade</taxon>
        <taxon>Pooideae</taxon>
        <taxon>Triticodae</taxon>
        <taxon>Triticeae</taxon>
        <taxon>Triticinae</taxon>
        <taxon>Triticum</taxon>
    </lineage>
</organism>